<name>A0A3M7PTD3_BRAPC</name>
<dbReference type="Proteomes" id="UP000276133">
    <property type="component" value="Unassembled WGS sequence"/>
</dbReference>
<keyword evidence="2" id="KW-1185">Reference proteome</keyword>
<reference evidence="1 2" key="1">
    <citation type="journal article" date="2018" name="Sci. Rep.">
        <title>Genomic signatures of local adaptation to the degree of environmental predictability in rotifers.</title>
        <authorList>
            <person name="Franch-Gras L."/>
            <person name="Hahn C."/>
            <person name="Garcia-Roger E.M."/>
            <person name="Carmona M.J."/>
            <person name="Serra M."/>
            <person name="Gomez A."/>
        </authorList>
    </citation>
    <scope>NUCLEOTIDE SEQUENCE [LARGE SCALE GENOMIC DNA]</scope>
    <source>
        <strain evidence="1">HYR1</strain>
    </source>
</reference>
<sequence length="141" mass="16404">MKDVNELLVNLITNKTKKFNYINFTESLNRITSCLSVHDLRNVLQSRHSESQINLQNLGKIIIHQSRENTISNDFYIVEERKAMPILVVGNIWPLVLFGTFWSLEVVGDWTLANNQSPTTFQISHCECEFQLETYIMKNIN</sequence>
<evidence type="ECO:0000313" key="1">
    <source>
        <dbReference type="EMBL" id="RNA02366.1"/>
    </source>
</evidence>
<proteinExistence type="predicted"/>
<dbReference type="EMBL" id="REGN01008913">
    <property type="protein sequence ID" value="RNA02366.1"/>
    <property type="molecule type" value="Genomic_DNA"/>
</dbReference>
<comment type="caution">
    <text evidence="1">The sequence shown here is derived from an EMBL/GenBank/DDBJ whole genome shotgun (WGS) entry which is preliminary data.</text>
</comment>
<dbReference type="AlphaFoldDB" id="A0A3M7PTD3"/>
<organism evidence="1 2">
    <name type="scientific">Brachionus plicatilis</name>
    <name type="common">Marine rotifer</name>
    <name type="synonym">Brachionus muelleri</name>
    <dbReference type="NCBI Taxonomy" id="10195"/>
    <lineage>
        <taxon>Eukaryota</taxon>
        <taxon>Metazoa</taxon>
        <taxon>Spiralia</taxon>
        <taxon>Gnathifera</taxon>
        <taxon>Rotifera</taxon>
        <taxon>Eurotatoria</taxon>
        <taxon>Monogononta</taxon>
        <taxon>Pseudotrocha</taxon>
        <taxon>Ploima</taxon>
        <taxon>Brachionidae</taxon>
        <taxon>Brachionus</taxon>
    </lineage>
</organism>
<accession>A0A3M7PTD3</accession>
<protein>
    <submittedName>
        <fullName evidence="1">Uncharacterized protein</fullName>
    </submittedName>
</protein>
<gene>
    <name evidence="1" type="ORF">BpHYR1_014549</name>
</gene>
<evidence type="ECO:0000313" key="2">
    <source>
        <dbReference type="Proteomes" id="UP000276133"/>
    </source>
</evidence>